<dbReference type="EMBL" id="CP037899">
    <property type="protein sequence ID" value="QDQ42050.1"/>
    <property type="molecule type" value="Genomic_DNA"/>
</dbReference>
<dbReference type="InterPro" id="IPR019984">
    <property type="entry name" value="Ribosomal_uS17_bact/chlr"/>
</dbReference>
<dbReference type="InterPro" id="IPR019979">
    <property type="entry name" value="Ribosomal_uS17_CS"/>
</dbReference>
<dbReference type="InterPro" id="IPR000266">
    <property type="entry name" value="Ribosomal_uS17"/>
</dbReference>
<evidence type="ECO:0000256" key="5">
    <source>
        <dbReference type="ARBA" id="ARBA00023274"/>
    </source>
</evidence>
<keyword evidence="4 6" id="KW-0689">Ribosomal protein</keyword>
<comment type="similarity">
    <text evidence="1 6 7">Belongs to the universal ribosomal protein uS17 family.</text>
</comment>
<dbReference type="CDD" id="cd00364">
    <property type="entry name" value="Ribosomal_uS17"/>
    <property type="match status" value="1"/>
</dbReference>
<evidence type="ECO:0000256" key="7">
    <source>
        <dbReference type="RuleBase" id="RU003872"/>
    </source>
</evidence>
<name>A0A516TLC3_9BACT</name>
<evidence type="ECO:0000313" key="9">
    <source>
        <dbReference type="Proteomes" id="UP000315925"/>
    </source>
</evidence>
<dbReference type="STRING" id="1202785.A946_08720"/>
<dbReference type="OrthoDB" id="9811714at2"/>
<dbReference type="PANTHER" id="PTHR10744">
    <property type="entry name" value="40S RIBOSOMAL PROTEIN S11 FAMILY MEMBER"/>
    <property type="match status" value="1"/>
</dbReference>
<keyword evidence="2 6" id="KW-0699">rRNA-binding</keyword>
<evidence type="ECO:0000313" key="8">
    <source>
        <dbReference type="EMBL" id="QDQ42050.1"/>
    </source>
</evidence>
<dbReference type="GO" id="GO:0019843">
    <property type="term" value="F:rRNA binding"/>
    <property type="evidence" value="ECO:0007669"/>
    <property type="project" value="UniProtKB-UniRule"/>
</dbReference>
<evidence type="ECO:0000256" key="3">
    <source>
        <dbReference type="ARBA" id="ARBA00022884"/>
    </source>
</evidence>
<dbReference type="KEGG" id="mkc:kam1_806"/>
<dbReference type="PRINTS" id="PR00973">
    <property type="entry name" value="RIBOSOMALS17"/>
</dbReference>
<dbReference type="Proteomes" id="UP000315925">
    <property type="component" value="Chromosome"/>
</dbReference>
<dbReference type="InterPro" id="IPR012340">
    <property type="entry name" value="NA-bd_OB-fold"/>
</dbReference>
<dbReference type="PANTHER" id="PTHR10744:SF1">
    <property type="entry name" value="SMALL RIBOSOMAL SUBUNIT PROTEIN US17M"/>
    <property type="match status" value="1"/>
</dbReference>
<dbReference type="NCBIfam" id="TIGR03635">
    <property type="entry name" value="uS17_bact"/>
    <property type="match status" value="1"/>
</dbReference>
<comment type="function">
    <text evidence="6">One of the primary rRNA binding proteins, it binds specifically to the 5'-end of 16S ribosomal RNA.</text>
</comment>
<dbReference type="HAMAP" id="MF_01345_B">
    <property type="entry name" value="Ribosomal_uS17_B"/>
    <property type="match status" value="1"/>
</dbReference>
<dbReference type="PROSITE" id="PS00056">
    <property type="entry name" value="RIBOSOMAL_S17"/>
    <property type="match status" value="1"/>
</dbReference>
<dbReference type="NCBIfam" id="NF004123">
    <property type="entry name" value="PRK05610.1"/>
    <property type="match status" value="1"/>
</dbReference>
<reference evidence="9" key="1">
    <citation type="submission" date="2019-03" db="EMBL/GenBank/DDBJ databases">
        <title>Complete genome of Methylacidiphilum kamchatkense Kam1.</title>
        <authorList>
            <person name="Kruse T."/>
            <person name="Murarilal Ratnadevi C."/>
            <person name="Erikstad H.-A."/>
            <person name="Birkeland N.-K."/>
        </authorList>
    </citation>
    <scope>NUCLEOTIDE SEQUENCE [LARGE SCALE GENOMIC DNA]</scope>
    <source>
        <strain evidence="9">kam1</strain>
    </source>
</reference>
<sequence length="97" mass="11139">MEDNMELKAVANEKAVAKRKPKEKIGTVVSTKMAKTAVVLVSRHKSHPLYKKVVLVRKKFYAHDEEGIAKEGDKVRIQECRPLSRLKRWKVVEVLKS</sequence>
<dbReference type="SUPFAM" id="SSF50249">
    <property type="entry name" value="Nucleic acid-binding proteins"/>
    <property type="match status" value="1"/>
</dbReference>
<evidence type="ECO:0000256" key="6">
    <source>
        <dbReference type="HAMAP-Rule" id="MF_01345"/>
    </source>
</evidence>
<dbReference type="Pfam" id="PF00366">
    <property type="entry name" value="Ribosomal_S17"/>
    <property type="match status" value="1"/>
</dbReference>
<keyword evidence="3 6" id="KW-0694">RNA-binding</keyword>
<dbReference type="RefSeq" id="WP_079254275.1">
    <property type="nucleotide sequence ID" value="NZ_CP037899.1"/>
</dbReference>
<keyword evidence="5 6" id="KW-0687">Ribonucleoprotein</keyword>
<evidence type="ECO:0000256" key="1">
    <source>
        <dbReference type="ARBA" id="ARBA00010254"/>
    </source>
</evidence>
<protein>
    <recommendedName>
        <fullName evidence="6">Small ribosomal subunit protein uS17</fullName>
    </recommendedName>
</protein>
<proteinExistence type="inferred from homology"/>
<dbReference type="Gene3D" id="2.40.50.140">
    <property type="entry name" value="Nucleic acid-binding proteins"/>
    <property type="match status" value="1"/>
</dbReference>
<dbReference type="GO" id="GO:0006412">
    <property type="term" value="P:translation"/>
    <property type="evidence" value="ECO:0007669"/>
    <property type="project" value="UniProtKB-UniRule"/>
</dbReference>
<dbReference type="GO" id="GO:0003735">
    <property type="term" value="F:structural constituent of ribosome"/>
    <property type="evidence" value="ECO:0007669"/>
    <property type="project" value="UniProtKB-UniRule"/>
</dbReference>
<evidence type="ECO:0000256" key="4">
    <source>
        <dbReference type="ARBA" id="ARBA00022980"/>
    </source>
</evidence>
<dbReference type="AlphaFoldDB" id="A0A516TLC3"/>
<organism evidence="8 9">
    <name type="scientific">Methylacidiphilum kamchatkense Kam1</name>
    <dbReference type="NCBI Taxonomy" id="1202785"/>
    <lineage>
        <taxon>Bacteria</taxon>
        <taxon>Pseudomonadati</taxon>
        <taxon>Verrucomicrobiota</taxon>
        <taxon>Methylacidiphilae</taxon>
        <taxon>Methylacidiphilales</taxon>
        <taxon>Methylacidiphilaceae</taxon>
        <taxon>Methylacidiphilum (ex Ratnadevi et al. 2023)</taxon>
    </lineage>
</organism>
<gene>
    <name evidence="6" type="primary">rpsQ</name>
    <name evidence="8" type="ORF">kam1_806</name>
</gene>
<comment type="subunit">
    <text evidence="6">Part of the 30S ribosomal subunit.</text>
</comment>
<evidence type="ECO:0000256" key="2">
    <source>
        <dbReference type="ARBA" id="ARBA00022730"/>
    </source>
</evidence>
<dbReference type="GO" id="GO:0022627">
    <property type="term" value="C:cytosolic small ribosomal subunit"/>
    <property type="evidence" value="ECO:0007669"/>
    <property type="project" value="UniProtKB-UniRule"/>
</dbReference>
<accession>A0A516TLC3</accession>